<name>A0A9P6FL65_9FUNG</name>
<dbReference type="Proteomes" id="UP000780801">
    <property type="component" value="Unassembled WGS sequence"/>
</dbReference>
<gene>
    <name evidence="3" type="ORF">BGW38_006982</name>
</gene>
<feature type="region of interest" description="Disordered" evidence="1">
    <location>
        <begin position="300"/>
        <end position="412"/>
    </location>
</feature>
<feature type="compositionally biased region" description="Polar residues" evidence="1">
    <location>
        <begin position="383"/>
        <end position="393"/>
    </location>
</feature>
<feature type="compositionally biased region" description="Basic and acidic residues" evidence="1">
    <location>
        <begin position="300"/>
        <end position="337"/>
    </location>
</feature>
<evidence type="ECO:0000313" key="4">
    <source>
        <dbReference type="Proteomes" id="UP000780801"/>
    </source>
</evidence>
<dbReference type="PROSITE" id="PS50112">
    <property type="entry name" value="PAS"/>
    <property type="match status" value="1"/>
</dbReference>
<feature type="domain" description="PAS" evidence="2">
    <location>
        <begin position="13"/>
        <end position="66"/>
    </location>
</feature>
<evidence type="ECO:0000259" key="2">
    <source>
        <dbReference type="PROSITE" id="PS50112"/>
    </source>
</evidence>
<dbReference type="EMBL" id="JAABOA010004531">
    <property type="protein sequence ID" value="KAF9577668.1"/>
    <property type="molecule type" value="Genomic_DNA"/>
</dbReference>
<dbReference type="Pfam" id="PF13426">
    <property type="entry name" value="PAS_9"/>
    <property type="match status" value="2"/>
</dbReference>
<protein>
    <recommendedName>
        <fullName evidence="2">PAS domain-containing protein</fullName>
    </recommendedName>
</protein>
<dbReference type="AlphaFoldDB" id="A0A9P6FL65"/>
<dbReference type="CDD" id="cd00130">
    <property type="entry name" value="PAS"/>
    <property type="match status" value="2"/>
</dbReference>
<sequence>MFHGNGFISFHDLNPEATLLWLSPSVVDCLGFEAEELVGLPGYSIIYEQDVQSVKSTHFEHLMNDMAATQMVVRYRTKDRGPCQAQCVFTVCYDFIVNYASVIDRDSSEFRLTSAHSAIMTQRVGSKKEEFARMKKHHAAFAANSWDPNSLQTEVRVCLILNRFTRNSVIMYASSAAQLLFNMDPEEMIGIPFLVFIRSDDLASFVDQVDLAKSSNIITHMRFWLQSPNSPNETPCEAMLFGASDGMLVVMRKSRPFYRRKLLAALPEESNGYTVRQRSIISESTRRDVFGRANVYLDHLPEPKRHQDQDCSMETDTHYGSLHEDLGSGVEGGRDSGCRLSHLSSETLSTMSPLSSISTSPRTPFLGSSPTVTSPHLVEKQEQSTTPGSSPYLQPSPQSTRSRSSPYTSEFQKTAPALREIAIGTIHDIKESAGDRFRPLQQVNSTLPVPRMVSHDRQDTTGSSGGSGDNPMLVRRI</sequence>
<reference evidence="3" key="1">
    <citation type="journal article" date="2020" name="Fungal Divers.">
        <title>Resolving the Mortierellaceae phylogeny through synthesis of multi-gene phylogenetics and phylogenomics.</title>
        <authorList>
            <person name="Vandepol N."/>
            <person name="Liber J."/>
            <person name="Desiro A."/>
            <person name="Na H."/>
            <person name="Kennedy M."/>
            <person name="Barry K."/>
            <person name="Grigoriev I.V."/>
            <person name="Miller A.N."/>
            <person name="O'Donnell K."/>
            <person name="Stajich J.E."/>
            <person name="Bonito G."/>
        </authorList>
    </citation>
    <scope>NUCLEOTIDE SEQUENCE</scope>
    <source>
        <strain evidence="3">KOD1015</strain>
    </source>
</reference>
<dbReference type="OrthoDB" id="411251at2759"/>
<proteinExistence type="predicted"/>
<feature type="region of interest" description="Disordered" evidence="1">
    <location>
        <begin position="453"/>
        <end position="477"/>
    </location>
</feature>
<dbReference type="SUPFAM" id="SSF55785">
    <property type="entry name" value="PYP-like sensor domain (PAS domain)"/>
    <property type="match status" value="2"/>
</dbReference>
<dbReference type="InterPro" id="IPR000014">
    <property type="entry name" value="PAS"/>
</dbReference>
<dbReference type="Gene3D" id="3.30.450.20">
    <property type="entry name" value="PAS domain"/>
    <property type="match status" value="1"/>
</dbReference>
<comment type="caution">
    <text evidence="3">The sequence shown here is derived from an EMBL/GenBank/DDBJ whole genome shotgun (WGS) entry which is preliminary data.</text>
</comment>
<dbReference type="InterPro" id="IPR035965">
    <property type="entry name" value="PAS-like_dom_sf"/>
</dbReference>
<feature type="non-terminal residue" evidence="3">
    <location>
        <position position="1"/>
    </location>
</feature>
<keyword evidence="4" id="KW-1185">Reference proteome</keyword>
<accession>A0A9P6FL65</accession>
<feature type="compositionally biased region" description="Low complexity" evidence="1">
    <location>
        <begin position="395"/>
        <end position="409"/>
    </location>
</feature>
<evidence type="ECO:0000256" key="1">
    <source>
        <dbReference type="SAM" id="MobiDB-lite"/>
    </source>
</evidence>
<organism evidence="3 4">
    <name type="scientific">Lunasporangiospora selenospora</name>
    <dbReference type="NCBI Taxonomy" id="979761"/>
    <lineage>
        <taxon>Eukaryota</taxon>
        <taxon>Fungi</taxon>
        <taxon>Fungi incertae sedis</taxon>
        <taxon>Mucoromycota</taxon>
        <taxon>Mortierellomycotina</taxon>
        <taxon>Mortierellomycetes</taxon>
        <taxon>Mortierellales</taxon>
        <taxon>Mortierellaceae</taxon>
        <taxon>Lunasporangiospora</taxon>
    </lineage>
</organism>
<feature type="compositionally biased region" description="Low complexity" evidence="1">
    <location>
        <begin position="347"/>
        <end position="364"/>
    </location>
</feature>
<evidence type="ECO:0000313" key="3">
    <source>
        <dbReference type="EMBL" id="KAF9577668.1"/>
    </source>
</evidence>